<dbReference type="InterPro" id="IPR050228">
    <property type="entry name" value="Carboxylesterase_BioH"/>
</dbReference>
<dbReference type="Gene3D" id="3.40.50.1820">
    <property type="entry name" value="alpha/beta hydrolase"/>
    <property type="match status" value="1"/>
</dbReference>
<dbReference type="Proteomes" id="UP000617743">
    <property type="component" value="Unassembled WGS sequence"/>
</dbReference>
<dbReference type="InterPro" id="IPR000073">
    <property type="entry name" value="AB_hydrolase_1"/>
</dbReference>
<dbReference type="Pfam" id="PF12697">
    <property type="entry name" value="Abhydrolase_6"/>
    <property type="match status" value="1"/>
</dbReference>
<evidence type="ECO:0000259" key="1">
    <source>
        <dbReference type="Pfam" id="PF12697"/>
    </source>
</evidence>
<gene>
    <name evidence="2" type="ORF">GCM10010383_73520</name>
</gene>
<keyword evidence="3" id="KW-1185">Reference proteome</keyword>
<organism evidence="2 3">
    <name type="scientific">Streptomyces lomondensis</name>
    <dbReference type="NCBI Taxonomy" id="68229"/>
    <lineage>
        <taxon>Bacteria</taxon>
        <taxon>Bacillati</taxon>
        <taxon>Actinomycetota</taxon>
        <taxon>Actinomycetes</taxon>
        <taxon>Kitasatosporales</taxon>
        <taxon>Streptomycetaceae</taxon>
        <taxon>Streptomyces</taxon>
    </lineage>
</organism>
<sequence>MHVYRGLRDRHRHPGGIVRMTTHDEELIERANAADRTPVVFVHGLWLLPSSWDRWADHFEQAGYAPVSLSWPDDPDTVEEANRHPEVLAGKTVGQVADHLAALIGGLKRRPAIIGHSFGGLLTQILAGRGLSAASVAIDPAPFRGVLPLPVSSLRAAAPVLTNPANRNRAVPLTFDQFRYSFANAVSDEEARQLYETFAVPAPGAPLFQAATANLNPWTEAKVDTENPERGPLLIISGEKDHTVPWALSNASYKRQRRNPGITEIIEMKDRGHALTIDQGWQEVADTALTFVRRFV</sequence>
<dbReference type="InterPro" id="IPR029058">
    <property type="entry name" value="AB_hydrolase_fold"/>
</dbReference>
<accession>A0ABQ2XTS1</accession>
<name>A0ABQ2XTS1_9ACTN</name>
<dbReference type="GO" id="GO:0016787">
    <property type="term" value="F:hydrolase activity"/>
    <property type="evidence" value="ECO:0007669"/>
    <property type="project" value="UniProtKB-KW"/>
</dbReference>
<evidence type="ECO:0000313" key="2">
    <source>
        <dbReference type="EMBL" id="GGX32506.1"/>
    </source>
</evidence>
<protein>
    <submittedName>
        <fullName evidence="2">Alpha/beta hydrolase</fullName>
    </submittedName>
</protein>
<reference evidence="3" key="1">
    <citation type="journal article" date="2019" name="Int. J. Syst. Evol. Microbiol.">
        <title>The Global Catalogue of Microorganisms (GCM) 10K type strain sequencing project: providing services to taxonomists for standard genome sequencing and annotation.</title>
        <authorList>
            <consortium name="The Broad Institute Genomics Platform"/>
            <consortium name="The Broad Institute Genome Sequencing Center for Infectious Disease"/>
            <person name="Wu L."/>
            <person name="Ma J."/>
        </authorList>
    </citation>
    <scope>NUCLEOTIDE SEQUENCE [LARGE SCALE GENOMIC DNA]</scope>
    <source>
        <strain evidence="3">JCM 4866</strain>
    </source>
</reference>
<evidence type="ECO:0000313" key="3">
    <source>
        <dbReference type="Proteomes" id="UP000617743"/>
    </source>
</evidence>
<comment type="caution">
    <text evidence="2">The sequence shown here is derived from an EMBL/GenBank/DDBJ whole genome shotgun (WGS) entry which is preliminary data.</text>
</comment>
<dbReference type="EMBL" id="BMWC01000017">
    <property type="protein sequence ID" value="GGX32506.1"/>
    <property type="molecule type" value="Genomic_DNA"/>
</dbReference>
<keyword evidence="2" id="KW-0378">Hydrolase</keyword>
<dbReference type="PANTHER" id="PTHR43194:SF2">
    <property type="entry name" value="PEROXISOMAL MEMBRANE PROTEIN LPX1"/>
    <property type="match status" value="1"/>
</dbReference>
<dbReference type="SUPFAM" id="SSF53474">
    <property type="entry name" value="alpha/beta-Hydrolases"/>
    <property type="match status" value="1"/>
</dbReference>
<feature type="domain" description="AB hydrolase-1" evidence="1">
    <location>
        <begin position="39"/>
        <end position="286"/>
    </location>
</feature>
<dbReference type="PANTHER" id="PTHR43194">
    <property type="entry name" value="HYDROLASE ALPHA/BETA FOLD FAMILY"/>
    <property type="match status" value="1"/>
</dbReference>
<proteinExistence type="predicted"/>